<dbReference type="PROSITE" id="PS00350">
    <property type="entry name" value="MADS_BOX_1"/>
    <property type="match status" value="1"/>
</dbReference>
<keyword evidence="2" id="KW-0805">Transcription regulation</keyword>
<evidence type="ECO:0000256" key="2">
    <source>
        <dbReference type="ARBA" id="ARBA00023015"/>
    </source>
</evidence>
<name>A0A8S3Z6H9_9EUPU</name>
<dbReference type="InterPro" id="IPR002100">
    <property type="entry name" value="TF_MADSbox"/>
</dbReference>
<dbReference type="InterPro" id="IPR036879">
    <property type="entry name" value="TF_MADSbox_sf"/>
</dbReference>
<evidence type="ECO:0000256" key="1">
    <source>
        <dbReference type="ARBA" id="ARBA00004123"/>
    </source>
</evidence>
<feature type="domain" description="MADS-box" evidence="7">
    <location>
        <begin position="88"/>
        <end position="148"/>
    </location>
</feature>
<dbReference type="PROSITE" id="PS50066">
    <property type="entry name" value="MADS_BOX_2"/>
    <property type="match status" value="1"/>
</dbReference>
<dbReference type="OrthoDB" id="2284405at2759"/>
<feature type="region of interest" description="Disordered" evidence="6">
    <location>
        <begin position="1"/>
        <end position="27"/>
    </location>
</feature>
<dbReference type="GO" id="GO:0000987">
    <property type="term" value="F:cis-regulatory region sequence-specific DNA binding"/>
    <property type="evidence" value="ECO:0007669"/>
    <property type="project" value="InterPro"/>
</dbReference>
<dbReference type="Proteomes" id="UP000678393">
    <property type="component" value="Unassembled WGS sequence"/>
</dbReference>
<proteinExistence type="predicted"/>
<dbReference type="Gene3D" id="3.40.1810.10">
    <property type="entry name" value="Transcription factor, MADS-box"/>
    <property type="match status" value="1"/>
</dbReference>
<sequence length="463" mass="49429">MQNIAHPSLSVKGVNGTGVTGLNGNNSNIYVTSQTTIPDNFIFEQVDPSRDEDDSDSDTAAGFGQVSQGHGFQQNTSSSDLKPGKKTKGRVKIKMEFIENKLRRYTTFSKRKTGIMKKAYELSTLTGTQVMLLVASETGHVYTFATRKLQPMITSDSGKALIQTCLNSPDPPPGTPSGNVLEQRMNPSGFEETDLSCAIGEEDLPKAADSSSDQKPVFPSYTQVSIGVKQEQSVAPILREVAPASPATQIVSQVPTFTVQALSKDVSGDIKPGTVSSNSATNNNAHTANNLTMQIPFIFPQGTISMLQQGGQHITMSQSSQSTSVLKPATLSQVVSALSNQNVSSNQTNHMSDLNTPLPVSTPSAINIMQGMTPGIVMYHTPQGVVYATPTQNIHDRTIFNFPQPGTISMTQTDQSSGQQIITFPVPVSLSSASLLHLAAPSIDSSVESTQVVQPPPSKKCKK</sequence>
<keyword evidence="4" id="KW-0804">Transcription</keyword>
<evidence type="ECO:0000259" key="7">
    <source>
        <dbReference type="PROSITE" id="PS50066"/>
    </source>
</evidence>
<evidence type="ECO:0000256" key="4">
    <source>
        <dbReference type="ARBA" id="ARBA00023163"/>
    </source>
</evidence>
<dbReference type="SUPFAM" id="SSF55455">
    <property type="entry name" value="SRF-like"/>
    <property type="match status" value="1"/>
</dbReference>
<keyword evidence="9" id="KW-1185">Reference proteome</keyword>
<dbReference type="SMART" id="SM00432">
    <property type="entry name" value="MADS"/>
    <property type="match status" value="1"/>
</dbReference>
<dbReference type="EMBL" id="CAJHNH020001571">
    <property type="protein sequence ID" value="CAG5123625.1"/>
    <property type="molecule type" value="Genomic_DNA"/>
</dbReference>
<dbReference type="CDD" id="cd00266">
    <property type="entry name" value="MADS_SRF_like"/>
    <property type="match status" value="1"/>
</dbReference>
<feature type="compositionally biased region" description="Polar residues" evidence="6">
    <location>
        <begin position="65"/>
        <end position="80"/>
    </location>
</feature>
<evidence type="ECO:0000313" key="8">
    <source>
        <dbReference type="EMBL" id="CAG5123625.1"/>
    </source>
</evidence>
<feature type="region of interest" description="Disordered" evidence="6">
    <location>
        <begin position="46"/>
        <end position="89"/>
    </location>
</feature>
<comment type="subcellular location">
    <subcellularLocation>
        <location evidence="1">Nucleus</location>
    </subcellularLocation>
</comment>
<gene>
    <name evidence="8" type="ORF">CUNI_LOCUS9183</name>
</gene>
<dbReference type="InterPro" id="IPR033897">
    <property type="entry name" value="SRF-like_MADS-box"/>
</dbReference>
<evidence type="ECO:0000256" key="3">
    <source>
        <dbReference type="ARBA" id="ARBA00023125"/>
    </source>
</evidence>
<dbReference type="GO" id="GO:0000981">
    <property type="term" value="F:DNA-binding transcription factor activity, RNA polymerase II-specific"/>
    <property type="evidence" value="ECO:0007669"/>
    <property type="project" value="InterPro"/>
</dbReference>
<dbReference type="PANTHER" id="PTHR48019">
    <property type="entry name" value="SERUM RESPONSE FACTOR HOMOLOG"/>
    <property type="match status" value="1"/>
</dbReference>
<dbReference type="FunFam" id="3.40.1810.10:FF:000002">
    <property type="entry name" value="Serum response factor b"/>
    <property type="match status" value="1"/>
</dbReference>
<keyword evidence="3" id="KW-0238">DNA-binding</keyword>
<keyword evidence="5" id="KW-0539">Nucleus</keyword>
<protein>
    <recommendedName>
        <fullName evidence="7">MADS-box domain-containing protein</fullName>
    </recommendedName>
</protein>
<dbReference type="GO" id="GO:0046983">
    <property type="term" value="F:protein dimerization activity"/>
    <property type="evidence" value="ECO:0007669"/>
    <property type="project" value="InterPro"/>
</dbReference>
<dbReference type="GO" id="GO:0045944">
    <property type="term" value="P:positive regulation of transcription by RNA polymerase II"/>
    <property type="evidence" value="ECO:0007669"/>
    <property type="project" value="InterPro"/>
</dbReference>
<dbReference type="InterPro" id="IPR050142">
    <property type="entry name" value="MADS-box/MEF2_TF"/>
</dbReference>
<dbReference type="GO" id="GO:0005634">
    <property type="term" value="C:nucleus"/>
    <property type="evidence" value="ECO:0007669"/>
    <property type="project" value="UniProtKB-SubCell"/>
</dbReference>
<organism evidence="8 9">
    <name type="scientific">Candidula unifasciata</name>
    <dbReference type="NCBI Taxonomy" id="100452"/>
    <lineage>
        <taxon>Eukaryota</taxon>
        <taxon>Metazoa</taxon>
        <taxon>Spiralia</taxon>
        <taxon>Lophotrochozoa</taxon>
        <taxon>Mollusca</taxon>
        <taxon>Gastropoda</taxon>
        <taxon>Heterobranchia</taxon>
        <taxon>Euthyneura</taxon>
        <taxon>Panpulmonata</taxon>
        <taxon>Eupulmonata</taxon>
        <taxon>Stylommatophora</taxon>
        <taxon>Helicina</taxon>
        <taxon>Helicoidea</taxon>
        <taxon>Geomitridae</taxon>
        <taxon>Candidula</taxon>
    </lineage>
</organism>
<evidence type="ECO:0000256" key="5">
    <source>
        <dbReference type="ARBA" id="ARBA00023242"/>
    </source>
</evidence>
<evidence type="ECO:0000313" key="9">
    <source>
        <dbReference type="Proteomes" id="UP000678393"/>
    </source>
</evidence>
<comment type="caution">
    <text evidence="8">The sequence shown here is derived from an EMBL/GenBank/DDBJ whole genome shotgun (WGS) entry which is preliminary data.</text>
</comment>
<dbReference type="Pfam" id="PF00319">
    <property type="entry name" value="SRF-TF"/>
    <property type="match status" value="1"/>
</dbReference>
<accession>A0A8S3Z6H9</accession>
<dbReference type="AlphaFoldDB" id="A0A8S3Z6H9"/>
<evidence type="ECO:0000256" key="6">
    <source>
        <dbReference type="SAM" id="MobiDB-lite"/>
    </source>
</evidence>
<reference evidence="8" key="1">
    <citation type="submission" date="2021-04" db="EMBL/GenBank/DDBJ databases">
        <authorList>
            <consortium name="Molecular Ecology Group"/>
        </authorList>
    </citation>
    <scope>NUCLEOTIDE SEQUENCE</scope>
</reference>
<dbReference type="PRINTS" id="PR00404">
    <property type="entry name" value="MADSDOMAIN"/>
</dbReference>